<evidence type="ECO:0000256" key="6">
    <source>
        <dbReference type="ARBA" id="ARBA00023211"/>
    </source>
</evidence>
<comment type="similarity">
    <text evidence="2">Belongs to the peptidase M20 family.</text>
</comment>
<protein>
    <submittedName>
        <fullName evidence="8">Zn-dependent hydrolase</fullName>
    </submittedName>
</protein>
<dbReference type="GO" id="GO:0046872">
    <property type="term" value="F:metal ion binding"/>
    <property type="evidence" value="ECO:0007669"/>
    <property type="project" value="UniProtKB-KW"/>
</dbReference>
<dbReference type="SUPFAM" id="SSF55031">
    <property type="entry name" value="Bacterial exopeptidase dimerisation domain"/>
    <property type="match status" value="1"/>
</dbReference>
<evidence type="ECO:0000313" key="8">
    <source>
        <dbReference type="EMBL" id="AVY94534.1"/>
    </source>
</evidence>
<dbReference type="PIRSF" id="PIRSF001235">
    <property type="entry name" value="Amidase_carbamoylase"/>
    <property type="match status" value="1"/>
</dbReference>
<comment type="cofactor">
    <cofactor evidence="7">
        <name>Zn(2+)</name>
        <dbReference type="ChEBI" id="CHEBI:29105"/>
    </cofactor>
    <text evidence="7">Binds 2 Zn(2+) ions per subunit.</text>
</comment>
<evidence type="ECO:0000256" key="4">
    <source>
        <dbReference type="ARBA" id="ARBA00022723"/>
    </source>
</evidence>
<dbReference type="GO" id="GO:0016813">
    <property type="term" value="F:hydrolase activity, acting on carbon-nitrogen (but not peptide) bonds, in linear amidines"/>
    <property type="evidence" value="ECO:0007669"/>
    <property type="project" value="InterPro"/>
</dbReference>
<dbReference type="EMBL" id="CP028519">
    <property type="protein sequence ID" value="AVY94534.1"/>
    <property type="molecule type" value="Genomic_DNA"/>
</dbReference>
<dbReference type="Gene3D" id="3.30.70.360">
    <property type="match status" value="1"/>
</dbReference>
<keyword evidence="9" id="KW-1185">Reference proteome</keyword>
<sequence length="423" mass="45161">MTQLPFSYPAIDGERLLADLHTLRGFGAVGHGVVRPSLSPEDIASRHWLRQRMADAGLDATLDGVGNVIGRSPQPGPALLLGSHTDTQPLGGWLDGVYGVIAALEVARTLRHDPVLGAIALDVASFIDEEGTHYSFLGSLSASGQLDQQTLDAARCRDGTSLPERLHAAGLDGRIAPLDLRRYAGFIELHIEQGPVLDDGGKRLGVVSGIVGARNIDIVVSGEANHAGTTPMARRHDAGRALIALASAIEDTFSRTAGPETVWNIGRMSFQPGAAAIVPERAELRLQFRDLDSRRLDRLEAALQPLAADIRTRWQVGVDIARAGQPTLPAHLSPVLQAHLVRATERRASGAWITLPSGAMHDAGIFAQVMPAAMLFVPSLGGRSHCPEEDTRPDDLVLGAQALADAVVDWARFTLPDRLPARK</sequence>
<dbReference type="InterPro" id="IPR002933">
    <property type="entry name" value="Peptidase_M20"/>
</dbReference>
<gene>
    <name evidence="8" type="ORF">DAI18_11130</name>
</gene>
<comment type="subunit">
    <text evidence="3">Homodimer.</text>
</comment>
<dbReference type="PANTHER" id="PTHR32494:SF19">
    <property type="entry name" value="ALLANTOATE DEIMINASE-RELATED"/>
    <property type="match status" value="1"/>
</dbReference>
<dbReference type="Proteomes" id="UP000244173">
    <property type="component" value="Chromosome"/>
</dbReference>
<dbReference type="RefSeq" id="WP_107889447.1">
    <property type="nucleotide sequence ID" value="NZ_CP028519.1"/>
</dbReference>
<dbReference type="Gene3D" id="3.40.630.10">
    <property type="entry name" value="Zn peptidases"/>
    <property type="match status" value="1"/>
</dbReference>
<keyword evidence="5 8" id="KW-0378">Hydrolase</keyword>
<dbReference type="PANTHER" id="PTHR32494">
    <property type="entry name" value="ALLANTOATE DEIMINASE-RELATED"/>
    <property type="match status" value="1"/>
</dbReference>
<dbReference type="InterPro" id="IPR010158">
    <property type="entry name" value="Amidase_Cbmase"/>
</dbReference>
<feature type="binding site" evidence="7">
    <location>
        <position position="95"/>
    </location>
    <ligand>
        <name>Zn(2+)</name>
        <dbReference type="ChEBI" id="CHEBI:29105"/>
        <label>2</label>
    </ligand>
</feature>
<dbReference type="SUPFAM" id="SSF53187">
    <property type="entry name" value="Zn-dependent exopeptidases"/>
    <property type="match status" value="1"/>
</dbReference>
<feature type="binding site" evidence="7">
    <location>
        <position position="130"/>
    </location>
    <ligand>
        <name>Zn(2+)</name>
        <dbReference type="ChEBI" id="CHEBI:29105"/>
        <label>2</label>
    </ligand>
</feature>
<feature type="binding site" evidence="7">
    <location>
        <position position="190"/>
    </location>
    <ligand>
        <name>Zn(2+)</name>
        <dbReference type="ChEBI" id="CHEBI:29105"/>
        <label>1</label>
    </ligand>
</feature>
<dbReference type="InterPro" id="IPR036264">
    <property type="entry name" value="Bact_exopeptidase_dim_dom"/>
</dbReference>
<keyword evidence="4 7" id="KW-0479">Metal-binding</keyword>
<feature type="binding site" evidence="7">
    <location>
        <position position="95"/>
    </location>
    <ligand>
        <name>Zn(2+)</name>
        <dbReference type="ChEBI" id="CHEBI:29105"/>
        <label>1</label>
    </ligand>
</feature>
<dbReference type="CDD" id="cd03884">
    <property type="entry name" value="M20_bAS"/>
    <property type="match status" value="1"/>
</dbReference>
<feature type="binding site" evidence="7">
    <location>
        <position position="385"/>
    </location>
    <ligand>
        <name>Zn(2+)</name>
        <dbReference type="ChEBI" id="CHEBI:29105"/>
        <label>2</label>
    </ligand>
</feature>
<proteinExistence type="inferred from homology"/>
<organism evidence="8 9">
    <name type="scientific">Microvirgula aerodenitrificans</name>
    <dbReference type="NCBI Taxonomy" id="57480"/>
    <lineage>
        <taxon>Bacteria</taxon>
        <taxon>Pseudomonadati</taxon>
        <taxon>Pseudomonadota</taxon>
        <taxon>Betaproteobacteria</taxon>
        <taxon>Neisseriales</taxon>
        <taxon>Aquaspirillaceae</taxon>
        <taxon>Microvirgula</taxon>
    </lineage>
</organism>
<name>A0A2S0PAW0_9NEIS</name>
<evidence type="ECO:0000256" key="7">
    <source>
        <dbReference type="PIRSR" id="PIRSR001235-1"/>
    </source>
</evidence>
<dbReference type="NCBIfam" id="TIGR01879">
    <property type="entry name" value="hydantase"/>
    <property type="match status" value="1"/>
</dbReference>
<evidence type="ECO:0000256" key="5">
    <source>
        <dbReference type="ARBA" id="ARBA00022801"/>
    </source>
</evidence>
<comment type="cofactor">
    <cofactor evidence="1">
        <name>Mn(2+)</name>
        <dbReference type="ChEBI" id="CHEBI:29035"/>
    </cofactor>
</comment>
<accession>A0A2S0PAW0</accession>
<reference evidence="8 9" key="1">
    <citation type="submission" date="2018-04" db="EMBL/GenBank/DDBJ databases">
        <title>Denitrifier Microvirgula.</title>
        <authorList>
            <person name="Anderson E."/>
            <person name="Jang J."/>
            <person name="Ishii S."/>
        </authorList>
    </citation>
    <scope>NUCLEOTIDE SEQUENCE [LARGE SCALE GENOMIC DNA]</scope>
    <source>
        <strain evidence="8 9">BE2.4</strain>
    </source>
</reference>
<dbReference type="KEGG" id="maer:DAI18_11130"/>
<keyword evidence="7" id="KW-0862">Zinc</keyword>
<evidence type="ECO:0000256" key="3">
    <source>
        <dbReference type="ARBA" id="ARBA00011738"/>
    </source>
</evidence>
<dbReference type="Pfam" id="PF01546">
    <property type="entry name" value="Peptidase_M20"/>
    <property type="match status" value="1"/>
</dbReference>
<evidence type="ECO:0000256" key="2">
    <source>
        <dbReference type="ARBA" id="ARBA00006153"/>
    </source>
</evidence>
<keyword evidence="6" id="KW-0464">Manganese</keyword>
<dbReference type="STRING" id="1122240.GCA_000620105_00257"/>
<dbReference type="OrthoDB" id="9808195at2"/>
<evidence type="ECO:0000313" key="9">
    <source>
        <dbReference type="Proteomes" id="UP000244173"/>
    </source>
</evidence>
<feature type="binding site" evidence="7">
    <location>
        <position position="84"/>
    </location>
    <ligand>
        <name>Zn(2+)</name>
        <dbReference type="ChEBI" id="CHEBI:29105"/>
        <label>1</label>
    </ligand>
</feature>
<dbReference type="AlphaFoldDB" id="A0A2S0PAW0"/>
<evidence type="ECO:0000256" key="1">
    <source>
        <dbReference type="ARBA" id="ARBA00001936"/>
    </source>
</evidence>